<evidence type="ECO:0000313" key="3">
    <source>
        <dbReference type="EMBL" id="NBE06841.1"/>
    </source>
</evidence>
<keyword evidence="2" id="KW-1133">Transmembrane helix</keyword>
<name>A0ABW9Y2V6_9RHOB</name>
<keyword evidence="4" id="KW-1185">Reference proteome</keyword>
<dbReference type="Proteomes" id="UP001517376">
    <property type="component" value="Unassembled WGS sequence"/>
</dbReference>
<feature type="region of interest" description="Disordered" evidence="1">
    <location>
        <begin position="1"/>
        <end position="27"/>
    </location>
</feature>
<organism evidence="3 4">
    <name type="scientific">Paragemmobacter ruber</name>
    <dbReference type="NCBI Taxonomy" id="1985673"/>
    <lineage>
        <taxon>Bacteria</taxon>
        <taxon>Pseudomonadati</taxon>
        <taxon>Pseudomonadota</taxon>
        <taxon>Alphaproteobacteria</taxon>
        <taxon>Rhodobacterales</taxon>
        <taxon>Paracoccaceae</taxon>
        <taxon>Paragemmobacter</taxon>
    </lineage>
</organism>
<evidence type="ECO:0000313" key="4">
    <source>
        <dbReference type="Proteomes" id="UP001517376"/>
    </source>
</evidence>
<evidence type="ECO:0000256" key="1">
    <source>
        <dbReference type="SAM" id="MobiDB-lite"/>
    </source>
</evidence>
<feature type="transmembrane region" description="Helical" evidence="2">
    <location>
        <begin position="54"/>
        <end position="72"/>
    </location>
</feature>
<accession>A0ABW9Y2V6</accession>
<evidence type="ECO:0008006" key="5">
    <source>
        <dbReference type="Google" id="ProtNLM"/>
    </source>
</evidence>
<reference evidence="4" key="1">
    <citation type="submission" date="2020-01" db="EMBL/GenBank/DDBJ databases">
        <title>Sphingomonas sp. strain CSW-10.</title>
        <authorList>
            <person name="Chen W.-M."/>
        </authorList>
    </citation>
    <scope>NUCLEOTIDE SEQUENCE [LARGE SCALE GENOMIC DNA]</scope>
    <source>
        <strain evidence="4">CCP-1</strain>
    </source>
</reference>
<gene>
    <name evidence="3" type="ORF">GU920_04795</name>
</gene>
<dbReference type="EMBL" id="JAAATW010000001">
    <property type="protein sequence ID" value="NBE06841.1"/>
    <property type="molecule type" value="Genomic_DNA"/>
</dbReference>
<protein>
    <recommendedName>
        <fullName evidence="5">YcxB family protein</fullName>
    </recommendedName>
</protein>
<evidence type="ECO:0000256" key="2">
    <source>
        <dbReference type="SAM" id="Phobius"/>
    </source>
</evidence>
<comment type="caution">
    <text evidence="3">The sequence shown here is derived from an EMBL/GenBank/DDBJ whole genome shotgun (WGS) entry which is preliminary data.</text>
</comment>
<keyword evidence="2" id="KW-0812">Transmembrane</keyword>
<feature type="transmembrane region" description="Helical" evidence="2">
    <location>
        <begin position="84"/>
        <end position="102"/>
    </location>
</feature>
<proteinExistence type="predicted"/>
<sequence length="196" mass="21586">MSAAVMEPAMRPGDRAPAPSGAPGTAPELELRFDMGAEDAAVWERVAPAHRKRARLALVAGLFAGFLVLQALSGKLETVPGLHTLPAAICILLLPPLLVWGVQRWDRRRRAEAQVGGPQARIETRVEVWPDRVIEHRADRAAPRVLGARSLRDLRETGRHVLLIFGRDEAVILPARAFAGDQARAEFVARWRGRLR</sequence>
<feature type="compositionally biased region" description="Low complexity" evidence="1">
    <location>
        <begin position="16"/>
        <end position="27"/>
    </location>
</feature>
<keyword evidence="2" id="KW-0472">Membrane</keyword>